<keyword evidence="3" id="KW-0812">Transmembrane</keyword>
<feature type="domain" description="BCAS3" evidence="4">
    <location>
        <begin position="696"/>
        <end position="841"/>
    </location>
</feature>
<feature type="domain" description="BCAS3 WD40" evidence="5">
    <location>
        <begin position="150"/>
        <end position="556"/>
    </location>
</feature>
<comment type="subcellular location">
    <subcellularLocation>
        <location evidence="1">Preautophagosomal structure</location>
    </subcellularLocation>
</comment>
<evidence type="ECO:0008006" key="8">
    <source>
        <dbReference type="Google" id="ProtNLM"/>
    </source>
</evidence>
<dbReference type="PANTHER" id="PTHR13268:SF7">
    <property type="entry name" value="AUTOPHAGY-RELATED PROTEIN 18F"/>
    <property type="match status" value="1"/>
</dbReference>
<evidence type="ECO:0000259" key="4">
    <source>
        <dbReference type="Pfam" id="PF12490"/>
    </source>
</evidence>
<dbReference type="EMBL" id="BTGU01000143">
    <property type="protein sequence ID" value="GMN63148.1"/>
    <property type="molecule type" value="Genomic_DNA"/>
</dbReference>
<evidence type="ECO:0000259" key="5">
    <source>
        <dbReference type="Pfam" id="PF21034"/>
    </source>
</evidence>
<dbReference type="Gene3D" id="2.130.10.10">
    <property type="entry name" value="YVTN repeat-like/Quinoprotein amine dehydrogenase"/>
    <property type="match status" value="1"/>
</dbReference>
<dbReference type="InterPro" id="IPR022175">
    <property type="entry name" value="BCAS3_dom"/>
</dbReference>
<dbReference type="Pfam" id="PF21034">
    <property type="entry name" value="BCAS3_WD40"/>
    <property type="match status" value="1"/>
</dbReference>
<evidence type="ECO:0000256" key="2">
    <source>
        <dbReference type="SAM" id="MobiDB-lite"/>
    </source>
</evidence>
<dbReference type="InterPro" id="IPR045142">
    <property type="entry name" value="BCAS3-like"/>
</dbReference>
<dbReference type="PANTHER" id="PTHR13268">
    <property type="entry name" value="BREAST CARCINOMA AMPLIFIED SEQUENCE 3"/>
    <property type="match status" value="1"/>
</dbReference>
<evidence type="ECO:0000256" key="1">
    <source>
        <dbReference type="ARBA" id="ARBA00004329"/>
    </source>
</evidence>
<comment type="caution">
    <text evidence="6">The sequence shown here is derived from an EMBL/GenBank/DDBJ whole genome shotgun (WGS) entry which is preliminary data.</text>
</comment>
<dbReference type="InterPro" id="IPR015943">
    <property type="entry name" value="WD40/YVTN_repeat-like_dom_sf"/>
</dbReference>
<dbReference type="SUPFAM" id="SSF50978">
    <property type="entry name" value="WD40 repeat-like"/>
    <property type="match status" value="1"/>
</dbReference>
<dbReference type="InterPro" id="IPR036322">
    <property type="entry name" value="WD40_repeat_dom_sf"/>
</dbReference>
<organism evidence="6 7">
    <name type="scientific">Ficus carica</name>
    <name type="common">Common fig</name>
    <dbReference type="NCBI Taxonomy" id="3494"/>
    <lineage>
        <taxon>Eukaryota</taxon>
        <taxon>Viridiplantae</taxon>
        <taxon>Streptophyta</taxon>
        <taxon>Embryophyta</taxon>
        <taxon>Tracheophyta</taxon>
        <taxon>Spermatophyta</taxon>
        <taxon>Magnoliopsida</taxon>
        <taxon>eudicotyledons</taxon>
        <taxon>Gunneridae</taxon>
        <taxon>Pentapetalae</taxon>
        <taxon>rosids</taxon>
        <taxon>fabids</taxon>
        <taxon>Rosales</taxon>
        <taxon>Moraceae</taxon>
        <taxon>Ficeae</taxon>
        <taxon>Ficus</taxon>
    </lineage>
</organism>
<dbReference type="Pfam" id="PF12490">
    <property type="entry name" value="BCAS3"/>
    <property type="match status" value="1"/>
</dbReference>
<keyword evidence="3" id="KW-0472">Membrane</keyword>
<dbReference type="SMART" id="SM00320">
    <property type="entry name" value="WD40"/>
    <property type="match status" value="2"/>
</dbReference>
<evidence type="ECO:0000313" key="6">
    <source>
        <dbReference type="EMBL" id="GMN63148.1"/>
    </source>
</evidence>
<evidence type="ECO:0000256" key="3">
    <source>
        <dbReference type="SAM" id="Phobius"/>
    </source>
</evidence>
<feature type="transmembrane region" description="Helical" evidence="3">
    <location>
        <begin position="16"/>
        <end position="41"/>
    </location>
</feature>
<dbReference type="InterPro" id="IPR001680">
    <property type="entry name" value="WD40_rpt"/>
</dbReference>
<dbReference type="Proteomes" id="UP001187192">
    <property type="component" value="Unassembled WGS sequence"/>
</dbReference>
<gene>
    <name evidence="6" type="ORF">TIFTF001_032232</name>
</gene>
<dbReference type="GO" id="GO:0042594">
    <property type="term" value="P:response to starvation"/>
    <property type="evidence" value="ECO:0007669"/>
    <property type="project" value="TreeGrafter"/>
</dbReference>
<dbReference type="InterPro" id="IPR048382">
    <property type="entry name" value="BCAS3_WD40"/>
</dbReference>
<protein>
    <recommendedName>
        <fullName evidence="8">BCAS3 domain-containing protein</fullName>
    </recommendedName>
</protein>
<reference evidence="6" key="1">
    <citation type="submission" date="2023-07" db="EMBL/GenBank/DDBJ databases">
        <title>draft genome sequence of fig (Ficus carica).</title>
        <authorList>
            <person name="Takahashi T."/>
            <person name="Nishimura K."/>
        </authorList>
    </citation>
    <scope>NUCLEOTIDE SEQUENCE</scope>
</reference>
<sequence>MIKLSSSSPSNFEEPLVFALLISSSSSLLVILVLVLVLLLAMRSDGGSKHQQQQQGGVPRSARANGFIPSSFRALSSYLRIVSSGASTVARSAASVASSIVDRDDDAGQDQNAKECENICDQESISEQEKLQMQLVVLVTTRFEVNWAGFDELESEGGITRRVLLLGYWSGFQVWDVEEADNVRDLVSRHGGPVSFMQMLPKPIALKRSEDKFADTRPLLVVSADGSLSVGNNMQEGMPTPYNATVPNGHDAMKGGFVPTAVFFYSLRSQSYIYNIKFRSVVYSVRCSPRVVAISLANQIHCINATTLEREYTILTNPIATGCPTSGGISCGPLAVGPRWLAYSGSPVAVSNSGRVSPQHMVPSASFSGCPSNGSLVAHYAKESSKQLAAGIVTLGDMGYKKLSRYYSELLPDSNNSHQLGSPGWKGNGTVNGHLTDADNVGMVIVKDIVSKVVIAQFRAHKSPISALSFDPSGTLLVTASVQGHNINVFKIMPGLAGSSSASDTASSCVHLYRLQRGFTNAVIQDISFSDDSNWIMISSSRGTNHLFALTPLGGSINLHAVDTGKNNGLVATTRSAIHWLPNSNLQTPNQQSLCAAGVPVTLSAVSRIKNGNNSWRGTVSGAAAAATGRVSSLSGAVASSFHNCKGKASYLDCSPSKAKYHLLVFSPSGCMIQYALRISTGLDLVTAMSGLNSAYESGQECDARLMVEAIQKWNICQKQNRREREDNTDIYGDNGSSDSNKIYPEGAKKGNTVFPEVRGPGTKGKITPEEKHHLYIAEAELHMHEARSPLWAKHGICFQLMVMEGMNMDREIDSGGEFEIERVPTRTIEARSKDLVPVFDYLLSTKYQKTRIPALDNNINGRFLHQRSGGSENGRLSCRSSSGSLNCLTDCGVASADLYNGVDKTRCEGPQTPVETKHFVNNYASTKTTTQLETVNNRESLRKEPQLKFVNNNIEGLKMENHFEDEGDEID</sequence>
<dbReference type="AlphaFoldDB" id="A0AA88DX34"/>
<proteinExistence type="predicted"/>
<dbReference type="GO" id="GO:0006914">
    <property type="term" value="P:autophagy"/>
    <property type="evidence" value="ECO:0007669"/>
    <property type="project" value="InterPro"/>
</dbReference>
<keyword evidence="3" id="KW-1133">Transmembrane helix</keyword>
<accession>A0AA88DX34</accession>
<feature type="region of interest" description="Disordered" evidence="2">
    <location>
        <begin position="726"/>
        <end position="767"/>
    </location>
</feature>
<keyword evidence="7" id="KW-1185">Reference proteome</keyword>
<evidence type="ECO:0000313" key="7">
    <source>
        <dbReference type="Proteomes" id="UP001187192"/>
    </source>
</evidence>
<name>A0AA88DX34_FICCA</name>
<dbReference type="GO" id="GO:0000407">
    <property type="term" value="C:phagophore assembly site"/>
    <property type="evidence" value="ECO:0007669"/>
    <property type="project" value="UniProtKB-SubCell"/>
</dbReference>